<dbReference type="Proteomes" id="UP000291088">
    <property type="component" value="Unassembled WGS sequence"/>
</dbReference>
<dbReference type="Pfam" id="PF00857">
    <property type="entry name" value="Isochorismatase"/>
    <property type="match status" value="1"/>
</dbReference>
<dbReference type="PANTHER" id="PTHR43540">
    <property type="entry name" value="PEROXYUREIDOACRYLATE/UREIDOACRYLATE AMIDOHYDROLASE-RELATED"/>
    <property type="match status" value="1"/>
</dbReference>
<evidence type="ECO:0000256" key="2">
    <source>
        <dbReference type="SAM" id="SignalP"/>
    </source>
</evidence>
<dbReference type="InterPro" id="IPR036380">
    <property type="entry name" value="Isochorismatase-like_sf"/>
</dbReference>
<dbReference type="SUPFAM" id="SSF52499">
    <property type="entry name" value="Isochorismatase-like hydrolases"/>
    <property type="match status" value="1"/>
</dbReference>
<keyword evidence="2" id="KW-0732">Signal</keyword>
<evidence type="ECO:0000313" key="5">
    <source>
        <dbReference type="Proteomes" id="UP000291088"/>
    </source>
</evidence>
<comment type="caution">
    <text evidence="4">The sequence shown here is derived from an EMBL/GenBank/DDBJ whole genome shotgun (WGS) entry which is preliminary data.</text>
</comment>
<dbReference type="RefSeq" id="WP_129334308.1">
    <property type="nucleotide sequence ID" value="NZ_SDVB01000380.1"/>
</dbReference>
<evidence type="ECO:0000313" key="4">
    <source>
        <dbReference type="EMBL" id="RYB97970.1"/>
    </source>
</evidence>
<sequence>MKNLLLSLAVGLPLAFSAAVASAAEPALPHFDKAHTAIVITDPQNDFLAENGKLYGLLADNLKELGTIKNIETLMKTAKSSGVALAVDPLVYNALDVDWSQAGALQRQLLDMKALQRVSLNDPKGFEGSGADFYEPYKTYIYDGKTIVVAPHKMYGPESNDLIYQLRARGIDTVILGGMVANLCVDSHMRALMENGFKVYVVKDAVAAPGADAYKAALVNYGMIANGVLTTKDAVDALRK</sequence>
<dbReference type="PANTHER" id="PTHR43540:SF16">
    <property type="entry name" value="ISOCHORISMATASE-LIKE DOMAIN-CONTAINING PROTEIN"/>
    <property type="match status" value="1"/>
</dbReference>
<keyword evidence="1 4" id="KW-0378">Hydrolase</keyword>
<dbReference type="AlphaFoldDB" id="A0A4Q2S6N4"/>
<evidence type="ECO:0000256" key="1">
    <source>
        <dbReference type="ARBA" id="ARBA00022801"/>
    </source>
</evidence>
<reference evidence="4 5" key="1">
    <citation type="submission" date="2019-01" db="EMBL/GenBank/DDBJ databases">
        <authorList>
            <person name="Deng T."/>
        </authorList>
    </citation>
    <scope>NUCLEOTIDE SEQUENCE [LARGE SCALE GENOMIC DNA]</scope>
    <source>
        <strain evidence="4 5">F8825</strain>
    </source>
</reference>
<gene>
    <name evidence="4" type="ORF">EUU22_23050</name>
</gene>
<dbReference type="GO" id="GO:0016787">
    <property type="term" value="F:hydrolase activity"/>
    <property type="evidence" value="ECO:0007669"/>
    <property type="project" value="UniProtKB-KW"/>
</dbReference>
<proteinExistence type="predicted"/>
<protein>
    <submittedName>
        <fullName evidence="4">Cysteine hydrolase</fullName>
    </submittedName>
</protein>
<dbReference type="CDD" id="cd00431">
    <property type="entry name" value="cysteine_hydrolases"/>
    <property type="match status" value="1"/>
</dbReference>
<feature type="domain" description="Isochorismatase-like" evidence="3">
    <location>
        <begin position="36"/>
        <end position="232"/>
    </location>
</feature>
<accession>A0A4Q2S6N4</accession>
<dbReference type="InterPro" id="IPR000868">
    <property type="entry name" value="Isochorismatase-like_dom"/>
</dbReference>
<name>A0A4Q2S6N4_9HYPH</name>
<dbReference type="Gene3D" id="3.40.50.850">
    <property type="entry name" value="Isochorismatase-like"/>
    <property type="match status" value="1"/>
</dbReference>
<dbReference type="EMBL" id="SDVB01000380">
    <property type="protein sequence ID" value="RYB97970.1"/>
    <property type="molecule type" value="Genomic_DNA"/>
</dbReference>
<dbReference type="OrthoDB" id="9807387at2"/>
<feature type="signal peptide" evidence="2">
    <location>
        <begin position="1"/>
        <end position="23"/>
    </location>
</feature>
<dbReference type="InterPro" id="IPR050272">
    <property type="entry name" value="Isochorismatase-like_hydrls"/>
</dbReference>
<organism evidence="4 5">
    <name type="scientific">Ciceribacter ferrooxidans</name>
    <dbReference type="NCBI Taxonomy" id="2509717"/>
    <lineage>
        <taxon>Bacteria</taxon>
        <taxon>Pseudomonadati</taxon>
        <taxon>Pseudomonadota</taxon>
        <taxon>Alphaproteobacteria</taxon>
        <taxon>Hyphomicrobiales</taxon>
        <taxon>Rhizobiaceae</taxon>
        <taxon>Ciceribacter</taxon>
    </lineage>
</organism>
<evidence type="ECO:0000259" key="3">
    <source>
        <dbReference type="Pfam" id="PF00857"/>
    </source>
</evidence>
<feature type="chain" id="PRO_5020213226" evidence="2">
    <location>
        <begin position="24"/>
        <end position="240"/>
    </location>
</feature>
<keyword evidence="5" id="KW-1185">Reference proteome</keyword>